<name>A0A0A9BB15_ARUDO</name>
<proteinExistence type="predicted"/>
<reference evidence="2" key="2">
    <citation type="journal article" date="2015" name="Data Brief">
        <title>Shoot transcriptome of the giant reed, Arundo donax.</title>
        <authorList>
            <person name="Barrero R.A."/>
            <person name="Guerrero F.D."/>
            <person name="Moolhuijzen P."/>
            <person name="Goolsby J.A."/>
            <person name="Tidwell J."/>
            <person name="Bellgard S.E."/>
            <person name="Bellgard M.I."/>
        </authorList>
    </citation>
    <scope>NUCLEOTIDE SEQUENCE</scope>
    <source>
        <tissue evidence="2">Shoot tissue taken approximately 20 cm above the soil surface</tissue>
    </source>
</reference>
<sequence length="65" mass="7369">MKTARKLRFSKLPSRFGFIFEWFTEASIIAIFSFRSISSIFYSILSDFVNLASGPSTVPILLEGE</sequence>
<keyword evidence="1" id="KW-0812">Transmembrane</keyword>
<dbReference type="EMBL" id="GBRH01239475">
    <property type="protein sequence ID" value="JAD58420.1"/>
    <property type="molecule type" value="Transcribed_RNA"/>
</dbReference>
<keyword evidence="1" id="KW-1133">Transmembrane helix</keyword>
<reference evidence="2" key="1">
    <citation type="submission" date="2014-09" db="EMBL/GenBank/DDBJ databases">
        <authorList>
            <person name="Magalhaes I.L.F."/>
            <person name="Oliveira U."/>
            <person name="Santos F.R."/>
            <person name="Vidigal T.H.D.A."/>
            <person name="Brescovit A.D."/>
            <person name="Santos A.J."/>
        </authorList>
    </citation>
    <scope>NUCLEOTIDE SEQUENCE</scope>
    <source>
        <tissue evidence="2">Shoot tissue taken approximately 20 cm above the soil surface</tissue>
    </source>
</reference>
<dbReference type="AlphaFoldDB" id="A0A0A9BB15"/>
<accession>A0A0A9BB15</accession>
<keyword evidence="1" id="KW-0472">Membrane</keyword>
<organism evidence="2">
    <name type="scientific">Arundo donax</name>
    <name type="common">Giant reed</name>
    <name type="synonym">Donax arundinaceus</name>
    <dbReference type="NCBI Taxonomy" id="35708"/>
    <lineage>
        <taxon>Eukaryota</taxon>
        <taxon>Viridiplantae</taxon>
        <taxon>Streptophyta</taxon>
        <taxon>Embryophyta</taxon>
        <taxon>Tracheophyta</taxon>
        <taxon>Spermatophyta</taxon>
        <taxon>Magnoliopsida</taxon>
        <taxon>Liliopsida</taxon>
        <taxon>Poales</taxon>
        <taxon>Poaceae</taxon>
        <taxon>PACMAD clade</taxon>
        <taxon>Arundinoideae</taxon>
        <taxon>Arundineae</taxon>
        <taxon>Arundo</taxon>
    </lineage>
</organism>
<feature type="transmembrane region" description="Helical" evidence="1">
    <location>
        <begin position="12"/>
        <end position="34"/>
    </location>
</feature>
<evidence type="ECO:0000313" key="2">
    <source>
        <dbReference type="EMBL" id="JAD58420.1"/>
    </source>
</evidence>
<evidence type="ECO:0000256" key="1">
    <source>
        <dbReference type="SAM" id="Phobius"/>
    </source>
</evidence>
<protein>
    <submittedName>
        <fullName evidence="2">Uncharacterized protein</fullName>
    </submittedName>
</protein>